<organism evidence="1 2">
    <name type="scientific">Pisolithus tinctorius Marx 270</name>
    <dbReference type="NCBI Taxonomy" id="870435"/>
    <lineage>
        <taxon>Eukaryota</taxon>
        <taxon>Fungi</taxon>
        <taxon>Dikarya</taxon>
        <taxon>Basidiomycota</taxon>
        <taxon>Agaricomycotina</taxon>
        <taxon>Agaricomycetes</taxon>
        <taxon>Agaricomycetidae</taxon>
        <taxon>Boletales</taxon>
        <taxon>Sclerodermatineae</taxon>
        <taxon>Pisolithaceae</taxon>
        <taxon>Pisolithus</taxon>
    </lineage>
</organism>
<gene>
    <name evidence="1" type="ORF">M404DRAFT_138320</name>
</gene>
<reference evidence="1 2" key="1">
    <citation type="submission" date="2014-04" db="EMBL/GenBank/DDBJ databases">
        <authorList>
            <consortium name="DOE Joint Genome Institute"/>
            <person name="Kuo A."/>
            <person name="Kohler A."/>
            <person name="Costa M.D."/>
            <person name="Nagy L.G."/>
            <person name="Floudas D."/>
            <person name="Copeland A."/>
            <person name="Barry K.W."/>
            <person name="Cichocki N."/>
            <person name="Veneault-Fourrey C."/>
            <person name="LaButti K."/>
            <person name="Lindquist E.A."/>
            <person name="Lipzen A."/>
            <person name="Lundell T."/>
            <person name="Morin E."/>
            <person name="Murat C."/>
            <person name="Sun H."/>
            <person name="Tunlid A."/>
            <person name="Henrissat B."/>
            <person name="Grigoriev I.V."/>
            <person name="Hibbett D.S."/>
            <person name="Martin F."/>
            <person name="Nordberg H.P."/>
            <person name="Cantor M.N."/>
            <person name="Hua S.X."/>
        </authorList>
    </citation>
    <scope>NUCLEOTIDE SEQUENCE [LARGE SCALE GENOMIC DNA]</scope>
    <source>
        <strain evidence="1 2">Marx 270</strain>
    </source>
</reference>
<protein>
    <submittedName>
        <fullName evidence="1">Uncharacterized protein</fullName>
    </submittedName>
</protein>
<dbReference type="OrthoDB" id="2675272at2759"/>
<keyword evidence="2" id="KW-1185">Reference proteome</keyword>
<sequence>MHNLSALQSEGLHIWDSSHDTKFQANLYLLFTMADGPGLIYWDGMVGHSGKNGCHMYCPTPGRRKTHGTHYYLALLQLHNNCPSGSNHPDIDVFCLPLGGSGDYAENLHLIVSSPSQRQWDKHKTETGITKPPLILGLKLT</sequence>
<evidence type="ECO:0000313" key="2">
    <source>
        <dbReference type="Proteomes" id="UP000054217"/>
    </source>
</evidence>
<proteinExistence type="predicted"/>
<accession>A0A0C3KB04</accession>
<reference evidence="2" key="2">
    <citation type="submission" date="2015-01" db="EMBL/GenBank/DDBJ databases">
        <title>Evolutionary Origins and Diversification of the Mycorrhizal Mutualists.</title>
        <authorList>
            <consortium name="DOE Joint Genome Institute"/>
            <consortium name="Mycorrhizal Genomics Consortium"/>
            <person name="Kohler A."/>
            <person name="Kuo A."/>
            <person name="Nagy L.G."/>
            <person name="Floudas D."/>
            <person name="Copeland A."/>
            <person name="Barry K.W."/>
            <person name="Cichocki N."/>
            <person name="Veneault-Fourrey C."/>
            <person name="LaButti K."/>
            <person name="Lindquist E.A."/>
            <person name="Lipzen A."/>
            <person name="Lundell T."/>
            <person name="Morin E."/>
            <person name="Murat C."/>
            <person name="Riley R."/>
            <person name="Ohm R."/>
            <person name="Sun H."/>
            <person name="Tunlid A."/>
            <person name="Henrissat B."/>
            <person name="Grigoriev I.V."/>
            <person name="Hibbett D.S."/>
            <person name="Martin F."/>
        </authorList>
    </citation>
    <scope>NUCLEOTIDE SEQUENCE [LARGE SCALE GENOMIC DNA]</scope>
    <source>
        <strain evidence="2">Marx 270</strain>
    </source>
</reference>
<dbReference type="HOGENOM" id="CLU_1708578_0_0_1"/>
<dbReference type="Proteomes" id="UP000054217">
    <property type="component" value="Unassembled WGS sequence"/>
</dbReference>
<dbReference type="AlphaFoldDB" id="A0A0C3KB04"/>
<evidence type="ECO:0000313" key="1">
    <source>
        <dbReference type="EMBL" id="KIO06782.1"/>
    </source>
</evidence>
<dbReference type="EMBL" id="KN831962">
    <property type="protein sequence ID" value="KIO06782.1"/>
    <property type="molecule type" value="Genomic_DNA"/>
</dbReference>
<name>A0A0C3KB04_PISTI</name>
<dbReference type="STRING" id="870435.A0A0C3KB04"/>
<dbReference type="InParanoid" id="A0A0C3KB04"/>